<gene>
    <name evidence="1" type="ORF">LMG27174_06860</name>
</gene>
<dbReference type="AlphaFoldDB" id="A0A6J5CQG6"/>
<reference evidence="1 2" key="1">
    <citation type="submission" date="2020-04" db="EMBL/GenBank/DDBJ databases">
        <authorList>
            <person name="De Canck E."/>
        </authorList>
    </citation>
    <scope>NUCLEOTIDE SEQUENCE [LARGE SCALE GENOMIC DNA]</scope>
    <source>
        <strain evidence="1 2">LMG 27174</strain>
    </source>
</reference>
<sequence>MSNALTGVAAEPCDGTVLYLQHYAVASGTGILRQLPPH</sequence>
<proteinExistence type="predicted"/>
<evidence type="ECO:0000313" key="2">
    <source>
        <dbReference type="Proteomes" id="UP000494205"/>
    </source>
</evidence>
<dbReference type="EMBL" id="CADIJZ010000051">
    <property type="protein sequence ID" value="CAB3742398.1"/>
    <property type="molecule type" value="Genomic_DNA"/>
</dbReference>
<evidence type="ECO:0000313" key="1">
    <source>
        <dbReference type="EMBL" id="CAB3742398.1"/>
    </source>
</evidence>
<organism evidence="1 2">
    <name type="scientific">Paraburkholderia rhynchosiae</name>
    <dbReference type="NCBI Taxonomy" id="487049"/>
    <lineage>
        <taxon>Bacteria</taxon>
        <taxon>Pseudomonadati</taxon>
        <taxon>Pseudomonadota</taxon>
        <taxon>Betaproteobacteria</taxon>
        <taxon>Burkholderiales</taxon>
        <taxon>Burkholderiaceae</taxon>
        <taxon>Paraburkholderia</taxon>
    </lineage>
</organism>
<protein>
    <submittedName>
        <fullName evidence="1">Uncharacterized protein</fullName>
    </submittedName>
</protein>
<dbReference type="Proteomes" id="UP000494205">
    <property type="component" value="Unassembled WGS sequence"/>
</dbReference>
<accession>A0A6J5CQG6</accession>
<name>A0A6J5CQG6_9BURK</name>